<dbReference type="AlphaFoldDB" id="A0A5B8LMS8"/>
<dbReference type="RefSeq" id="WP_146572811.1">
    <property type="nucleotide sequence ID" value="NZ_CP042306.1"/>
</dbReference>
<protein>
    <submittedName>
        <fullName evidence="1">Uncharacterized protein</fullName>
    </submittedName>
</protein>
<organism evidence="1 2">
    <name type="scientific">Sphingomonas panacisoli</name>
    <dbReference type="NCBI Taxonomy" id="1813879"/>
    <lineage>
        <taxon>Bacteria</taxon>
        <taxon>Pseudomonadati</taxon>
        <taxon>Pseudomonadota</taxon>
        <taxon>Alphaproteobacteria</taxon>
        <taxon>Sphingomonadales</taxon>
        <taxon>Sphingomonadaceae</taxon>
        <taxon>Sphingomonas</taxon>
    </lineage>
</organism>
<dbReference type="KEGG" id="spai:FPZ24_13460"/>
<sequence length="280" mass="30864">MDVELAQERMLLLADRFNMDHAEGRAWIKRTDAFGTMAKIGSFLSRPKDEDFETVYRERRLQPFYHVACTATMTYERAKDYRVPVDPNVVQVEADGKTHPVDTGAFTISGVERCHDEIHRAAYYDAISGAADAGAALYLGHNATLIDADILAKTAADGAVVVPPQAKASMLVRDVLASSIERITADRVLEEKLSIHHIDLYYRPVYAFRYRWQGKEAVVEFDGVTGETKVGGNTFEQFLGRAVDAEFLINAGVEAAGILIPGARLAEIVISKSIKAAKAK</sequence>
<dbReference type="OrthoDB" id="6057289at2"/>
<dbReference type="Proteomes" id="UP000315673">
    <property type="component" value="Chromosome"/>
</dbReference>
<proteinExistence type="predicted"/>
<reference evidence="1 2" key="1">
    <citation type="submission" date="2019-07" db="EMBL/GenBank/DDBJ databases">
        <title>Full genome sequence of Sphingomonas sp. 4R-6-7(HKS19).</title>
        <authorList>
            <person name="Im W.-T."/>
        </authorList>
    </citation>
    <scope>NUCLEOTIDE SEQUENCE [LARGE SCALE GENOMIC DNA]</scope>
    <source>
        <strain evidence="1 2">HKS19</strain>
    </source>
</reference>
<evidence type="ECO:0000313" key="2">
    <source>
        <dbReference type="Proteomes" id="UP000315673"/>
    </source>
</evidence>
<keyword evidence="2" id="KW-1185">Reference proteome</keyword>
<accession>A0A5B8LMS8</accession>
<gene>
    <name evidence="1" type="ORF">FPZ24_13460</name>
</gene>
<evidence type="ECO:0000313" key="1">
    <source>
        <dbReference type="EMBL" id="QDZ08360.1"/>
    </source>
</evidence>
<dbReference type="EMBL" id="CP042306">
    <property type="protein sequence ID" value="QDZ08360.1"/>
    <property type="molecule type" value="Genomic_DNA"/>
</dbReference>
<name>A0A5B8LMS8_9SPHN</name>